<comment type="subcellular location">
    <subcellularLocation>
        <location evidence="1">Nucleus</location>
    </subcellularLocation>
</comment>
<feature type="region of interest" description="Disordered" evidence="10">
    <location>
        <begin position="261"/>
        <end position="291"/>
    </location>
</feature>
<keyword evidence="5" id="KW-0804">Transcription</keyword>
<dbReference type="GO" id="GO:0005669">
    <property type="term" value="C:transcription factor TFIID complex"/>
    <property type="evidence" value="ECO:0007669"/>
    <property type="project" value="InterPro"/>
</dbReference>
<dbReference type="InterPro" id="IPR027268">
    <property type="entry name" value="Peptidase_M4/M1_CTD_sf"/>
</dbReference>
<feature type="compositionally biased region" description="Low complexity" evidence="10">
    <location>
        <begin position="1259"/>
        <end position="1275"/>
    </location>
</feature>
<keyword evidence="14" id="KW-1185">Reference proteome</keyword>
<feature type="compositionally biased region" description="Polar residues" evidence="10">
    <location>
        <begin position="1526"/>
        <end position="1542"/>
    </location>
</feature>
<keyword evidence="9" id="KW-0175">Coiled coil</keyword>
<feature type="domain" description="Transcription initiation factor TFIID subunit 2 TPR repeats" evidence="12">
    <location>
        <begin position="792"/>
        <end position="1091"/>
    </location>
</feature>
<evidence type="ECO:0000256" key="1">
    <source>
        <dbReference type="ARBA" id="ARBA00004123"/>
    </source>
</evidence>
<evidence type="ECO:0000256" key="5">
    <source>
        <dbReference type="ARBA" id="ARBA00023163"/>
    </source>
</evidence>
<organism evidence="13 14">
    <name type="scientific">Corynascus novoguineensis</name>
    <dbReference type="NCBI Taxonomy" id="1126955"/>
    <lineage>
        <taxon>Eukaryota</taxon>
        <taxon>Fungi</taxon>
        <taxon>Dikarya</taxon>
        <taxon>Ascomycota</taxon>
        <taxon>Pezizomycotina</taxon>
        <taxon>Sordariomycetes</taxon>
        <taxon>Sordariomycetidae</taxon>
        <taxon>Sordariales</taxon>
        <taxon>Chaetomiaceae</taxon>
        <taxon>Corynascus</taxon>
    </lineage>
</organism>
<evidence type="ECO:0000256" key="6">
    <source>
        <dbReference type="ARBA" id="ARBA00023242"/>
    </source>
</evidence>
<dbReference type="InterPro" id="IPR042097">
    <property type="entry name" value="Aminopeptidase_N-like_N_sf"/>
</dbReference>
<protein>
    <recommendedName>
        <fullName evidence="3">Transcription initiation factor TFIID subunit 2</fullName>
    </recommendedName>
    <alternativeName>
        <fullName evidence="8">TBP-associated factor 2</fullName>
    </alternativeName>
</protein>
<evidence type="ECO:0000256" key="7">
    <source>
        <dbReference type="ARBA" id="ARBA00025346"/>
    </source>
</evidence>
<dbReference type="Pfam" id="PF25316">
    <property type="entry name" value="TAF2_3rd"/>
    <property type="match status" value="1"/>
</dbReference>
<proteinExistence type="inferred from homology"/>
<dbReference type="GO" id="GO:0003682">
    <property type="term" value="F:chromatin binding"/>
    <property type="evidence" value="ECO:0007669"/>
    <property type="project" value="TreeGrafter"/>
</dbReference>
<dbReference type="Proteomes" id="UP001303647">
    <property type="component" value="Unassembled WGS sequence"/>
</dbReference>
<name>A0AAN7HER8_9PEZI</name>
<sequence length="1542" mass="172862">MPAVQENEITGEPGVAPELPVGAEPFVILKQDVELEVNFRERSISGVSTIHLFTINPDLDEIWLDARQCEIDVKNVTVDGFKTTAAFSDPYDLARTPRLWQIGATQHHIVKRRMAPLRPARRPEVPNKDRETLPCCVPADRALKVSLRPDGMFKDEPRRTLKIKTLKAAKDAPLDRPDPNDEKNGIKISIPFRSKNIRDGLHFVGVEEGDLRYPHVYTRHSLEPGTASCIFPCVDDPGSRHPWKISIKCPRTLGDVFEQPLTAQQASSQSQDGSRKRKLREAYPTPSVSPPLVEEDKLMEMTVVCSGNLAGEQIDPEDDKKKIMTFESQLSAAQHIAFAIGPFEHIQLWSEFRTEEADEKLGANAAKIHAYCLPNRAHDVRHTCGPIVAAADFFAPEFGRYPFESYKVCFVDDMVSDTVAATSMSLCSNRLLYPEVIIDPEIDVTRKLVHTLASQYFGVHVVPNQRSDSWLIVGIQWFMTDLFMRSICGNNWYRFHLKTLSDKLVEVDVHRPSLHDLGEYLHIGDFELDFMSLKAPLVLFILDQRMSKIPGSMGIVRVISQIVSNANINATITSTSLSDADFRRACEKKSQYRPDELWQQWVHGAGCPKLLIKQRFNKKNLNVDISIAQTQSKDNGPKAITKDEFLKELLEEVYEVWAGPVPKLFTGPFTVRIHEADGTPYEHYLAITDKDKVATTLQIAYNTKYKRMKRTKKATAAAANSAADKHDIQEDDIVYFNMLGDVLMSARDIENWGLQDWSESVQTAMDQESYEWIRLDCNFEWLCEMVTDMPGYMYLAQLQQDRDVVAHQDAMLFFKRGKRHGVVSSIETRTVMDRRYYHGIRTMAVDDLPKQADPEINYIGTAQLILLYRHFFCDRIIGKNGSVSFPPAPNDFHDKAQYAVQCALPAAIARTRENGRCSRRAREFLLDLLLFNDNSDNEYSDQFYIAKLLEALTTSIIPDKWENERDLFSSLRADEDDDLEFKTFIEKAIEEIEKYRRMDEWTSTYQNIWTTTALHCKMRLMKANVIRTEPLEFVRYLQDENLDLIRIKAFECLVELGLLAKVPIMKLLLASVSTDPSPFVRDRLFKIFCKGMAAVALGESKAAQREPEVPLDDVGLVVEQGEAEIQQRQLAATRNQSIQAALDALKEELKGNTELQAAMWQAVESTSISVKEKFQLLAMCSAMFEAEDSMLMTFNYPKIWRCTREPTVEEPFSTHKTKKKCCIKFTQHYRTKPRHKLLMDWAPPATWQASAPVDKAMEPSVPVPTATTTTTPASAGPKKIKLNTNRSFSFTNNSPHTPAPLPRKDSISVTVPPRPPVPTTAAPPSSDSISVQPLGRPPLSLAGPAASPLVISSQSLPGTAKPAEKRPKPPKKRKSDDGEGVVDRPKKVARGENGVNGQPRKLVRIPFSAWDRLPSHIRNLIRTEKAASSGSSTIHATPAQTKRTALPGHSGLSAETPARPASPAIEAQTPGLNGGQSTIKKRKPLPSGPQHQSPAPAPAPSTPATGAEAGEPKKKIIKLKFKPASHGTSQVPSHTSPPQTPR</sequence>
<evidence type="ECO:0000259" key="11">
    <source>
        <dbReference type="Pfam" id="PF25316"/>
    </source>
</evidence>
<evidence type="ECO:0000256" key="3">
    <source>
        <dbReference type="ARBA" id="ARBA00017363"/>
    </source>
</evidence>
<dbReference type="GO" id="GO:0016251">
    <property type="term" value="F:RNA polymerase II general transcription initiation factor activity"/>
    <property type="evidence" value="ECO:0007669"/>
    <property type="project" value="TreeGrafter"/>
</dbReference>
<comment type="caution">
    <text evidence="13">The sequence shown here is derived from an EMBL/GenBank/DDBJ whole genome shotgun (WGS) entry which is preliminary data.</text>
</comment>
<dbReference type="SUPFAM" id="SSF63737">
    <property type="entry name" value="Leukotriene A4 hydrolase N-terminal domain"/>
    <property type="match status" value="1"/>
</dbReference>
<dbReference type="InterPro" id="IPR057345">
    <property type="entry name" value="Ig-like_TAF2"/>
</dbReference>
<keyword evidence="6" id="KW-0539">Nucleus</keyword>
<dbReference type="Pfam" id="PF25577">
    <property type="entry name" value="TPR_TAF2_C"/>
    <property type="match status" value="1"/>
</dbReference>
<feature type="coiled-coil region" evidence="9">
    <location>
        <begin position="1128"/>
        <end position="1155"/>
    </location>
</feature>
<feature type="region of interest" description="Disordered" evidence="10">
    <location>
        <begin position="1255"/>
        <end position="1409"/>
    </location>
</feature>
<evidence type="ECO:0000256" key="8">
    <source>
        <dbReference type="ARBA" id="ARBA00076306"/>
    </source>
</evidence>
<feature type="domain" description="Transcription initiation factor TFIID subunit 2 Ig-like" evidence="11">
    <location>
        <begin position="605"/>
        <end position="790"/>
    </location>
</feature>
<dbReference type="PANTHER" id="PTHR15137:SF9">
    <property type="entry name" value="TRANSCRIPTION INITIATION FACTOR TFIID SUBUNIT 2"/>
    <property type="match status" value="1"/>
</dbReference>
<feature type="compositionally biased region" description="Basic and acidic residues" evidence="10">
    <location>
        <begin position="1374"/>
        <end position="1390"/>
    </location>
</feature>
<evidence type="ECO:0000256" key="9">
    <source>
        <dbReference type="SAM" id="Coils"/>
    </source>
</evidence>
<dbReference type="CDD" id="cd09839">
    <property type="entry name" value="M1_like_TAF2"/>
    <property type="match status" value="1"/>
</dbReference>
<evidence type="ECO:0000256" key="10">
    <source>
        <dbReference type="SAM" id="MobiDB-lite"/>
    </source>
</evidence>
<evidence type="ECO:0000313" key="13">
    <source>
        <dbReference type="EMBL" id="KAK4246856.1"/>
    </source>
</evidence>
<feature type="compositionally biased region" description="Low complexity" evidence="10">
    <location>
        <begin position="1333"/>
        <end position="1349"/>
    </location>
</feature>
<feature type="compositionally biased region" description="Low complexity" evidence="10">
    <location>
        <begin position="1283"/>
        <end position="1294"/>
    </location>
</feature>
<reference evidence="13" key="1">
    <citation type="journal article" date="2023" name="Mol. Phylogenet. Evol.">
        <title>Genome-scale phylogeny and comparative genomics of the fungal order Sordariales.</title>
        <authorList>
            <person name="Hensen N."/>
            <person name="Bonometti L."/>
            <person name="Westerberg I."/>
            <person name="Brannstrom I.O."/>
            <person name="Guillou S."/>
            <person name="Cros-Aarteil S."/>
            <person name="Calhoun S."/>
            <person name="Haridas S."/>
            <person name="Kuo A."/>
            <person name="Mondo S."/>
            <person name="Pangilinan J."/>
            <person name="Riley R."/>
            <person name="LaButti K."/>
            <person name="Andreopoulos B."/>
            <person name="Lipzen A."/>
            <person name="Chen C."/>
            <person name="Yan M."/>
            <person name="Daum C."/>
            <person name="Ng V."/>
            <person name="Clum A."/>
            <person name="Steindorff A."/>
            <person name="Ohm R.A."/>
            <person name="Martin F."/>
            <person name="Silar P."/>
            <person name="Natvig D.O."/>
            <person name="Lalanne C."/>
            <person name="Gautier V."/>
            <person name="Ament-Velasquez S.L."/>
            <person name="Kruys A."/>
            <person name="Hutchinson M.I."/>
            <person name="Powell A.J."/>
            <person name="Barry K."/>
            <person name="Miller A.N."/>
            <person name="Grigoriev I.V."/>
            <person name="Debuchy R."/>
            <person name="Gladieux P."/>
            <person name="Hiltunen Thoren M."/>
            <person name="Johannesson H."/>
        </authorList>
    </citation>
    <scope>NUCLEOTIDE SEQUENCE</scope>
    <source>
        <strain evidence="13">CBS 359.72</strain>
    </source>
</reference>
<dbReference type="InterPro" id="IPR057991">
    <property type="entry name" value="TPR_TAF2_C"/>
</dbReference>
<dbReference type="Gene3D" id="2.60.40.1730">
    <property type="entry name" value="tricorn interacting facor f3 domain"/>
    <property type="match status" value="1"/>
</dbReference>
<feature type="region of interest" description="Disordered" evidence="10">
    <location>
        <begin position="1424"/>
        <end position="1542"/>
    </location>
</feature>
<dbReference type="Gene3D" id="1.10.390.10">
    <property type="entry name" value="Neutral Protease Domain 2"/>
    <property type="match status" value="1"/>
</dbReference>
<keyword evidence="4" id="KW-0805">Transcription regulation</keyword>
<comment type="similarity">
    <text evidence="2">Belongs to the TAF2 family.</text>
</comment>
<feature type="compositionally biased region" description="Polar residues" evidence="10">
    <location>
        <begin position="1426"/>
        <end position="1443"/>
    </location>
</feature>
<evidence type="ECO:0000259" key="12">
    <source>
        <dbReference type="Pfam" id="PF25577"/>
    </source>
</evidence>
<evidence type="ECO:0000313" key="14">
    <source>
        <dbReference type="Proteomes" id="UP001303647"/>
    </source>
</evidence>
<evidence type="ECO:0000256" key="4">
    <source>
        <dbReference type="ARBA" id="ARBA00023015"/>
    </source>
</evidence>
<dbReference type="GO" id="GO:0006367">
    <property type="term" value="P:transcription initiation at RNA polymerase II promoter"/>
    <property type="evidence" value="ECO:0007669"/>
    <property type="project" value="TreeGrafter"/>
</dbReference>
<dbReference type="FunFam" id="1.10.390.10:FF:000011">
    <property type="entry name" value="Transcription initiation factor TFIID subunit"/>
    <property type="match status" value="1"/>
</dbReference>
<dbReference type="InterPro" id="IPR037813">
    <property type="entry name" value="TAF2"/>
</dbReference>
<accession>A0AAN7HER8</accession>
<dbReference type="GO" id="GO:0000976">
    <property type="term" value="F:transcription cis-regulatory region binding"/>
    <property type="evidence" value="ECO:0007669"/>
    <property type="project" value="TreeGrafter"/>
</dbReference>
<dbReference type="SUPFAM" id="SSF55486">
    <property type="entry name" value="Metalloproteases ('zincins'), catalytic domain"/>
    <property type="match status" value="1"/>
</dbReference>
<dbReference type="PANTHER" id="PTHR15137">
    <property type="entry name" value="TRANSCRIPTION INITIATION FACTOR TFIID"/>
    <property type="match status" value="1"/>
</dbReference>
<comment type="function">
    <text evidence="7">Functions as a component of the DNA-binding general transcription factor complex TFIID. Binding of TFIID to a promoter (with or without TATA element) is the initial step in pre-initiation complex (PIC) formation. TFIID plays a key role in the regulation of gene expression by RNA polymerase II through different activities such as transcription activator interaction, core promoter recognition and selectivity, TFIIA and TFIIB interaction, chromatin modification (histone acetylation by TAF1), facilitation of DNA opening and initiation of transcription.</text>
</comment>
<reference evidence="13" key="2">
    <citation type="submission" date="2023-05" db="EMBL/GenBank/DDBJ databases">
        <authorList>
            <consortium name="Lawrence Berkeley National Laboratory"/>
            <person name="Steindorff A."/>
            <person name="Hensen N."/>
            <person name="Bonometti L."/>
            <person name="Westerberg I."/>
            <person name="Brannstrom I.O."/>
            <person name="Guillou S."/>
            <person name="Cros-Aarteil S."/>
            <person name="Calhoun S."/>
            <person name="Haridas S."/>
            <person name="Kuo A."/>
            <person name="Mondo S."/>
            <person name="Pangilinan J."/>
            <person name="Riley R."/>
            <person name="Labutti K."/>
            <person name="Andreopoulos B."/>
            <person name="Lipzen A."/>
            <person name="Chen C."/>
            <person name="Yanf M."/>
            <person name="Daum C."/>
            <person name="Ng V."/>
            <person name="Clum A."/>
            <person name="Ohm R."/>
            <person name="Martin F."/>
            <person name="Silar P."/>
            <person name="Natvig D."/>
            <person name="Lalanne C."/>
            <person name="Gautier V."/>
            <person name="Ament-Velasquez S.L."/>
            <person name="Kruys A."/>
            <person name="Hutchinson M.I."/>
            <person name="Powell A.J."/>
            <person name="Barry K."/>
            <person name="Miller A.N."/>
            <person name="Grigoriev I.V."/>
            <person name="Debuchy R."/>
            <person name="Gladieux P."/>
            <person name="Thoren M.H."/>
            <person name="Johannesson H."/>
        </authorList>
    </citation>
    <scope>NUCLEOTIDE SEQUENCE</scope>
    <source>
        <strain evidence="13">CBS 359.72</strain>
    </source>
</reference>
<gene>
    <name evidence="13" type="ORF">C7999DRAFT_32730</name>
</gene>
<dbReference type="EMBL" id="MU857665">
    <property type="protein sequence ID" value="KAK4246856.1"/>
    <property type="molecule type" value="Genomic_DNA"/>
</dbReference>
<evidence type="ECO:0000256" key="2">
    <source>
        <dbReference type="ARBA" id="ARBA00010937"/>
    </source>
</evidence>